<dbReference type="OrthoDB" id="43316at2"/>
<comment type="caution">
    <text evidence="2">The sequence shown here is derived from an EMBL/GenBank/DDBJ whole genome shotgun (WGS) entry which is preliminary data.</text>
</comment>
<dbReference type="Proteomes" id="UP000245647">
    <property type="component" value="Unassembled WGS sequence"/>
</dbReference>
<protein>
    <submittedName>
        <fullName evidence="2">WYL domain-containing protein</fullName>
    </submittedName>
</protein>
<organism evidence="2 3">
    <name type="scientific">Pararcticibacter amylolyticus</name>
    <dbReference type="NCBI Taxonomy" id="2173175"/>
    <lineage>
        <taxon>Bacteria</taxon>
        <taxon>Pseudomonadati</taxon>
        <taxon>Bacteroidota</taxon>
        <taxon>Sphingobacteriia</taxon>
        <taxon>Sphingobacteriales</taxon>
        <taxon>Sphingobacteriaceae</taxon>
        <taxon>Pararcticibacter</taxon>
    </lineage>
</organism>
<dbReference type="EMBL" id="QEAS01000037">
    <property type="protein sequence ID" value="PWG78057.1"/>
    <property type="molecule type" value="Genomic_DNA"/>
</dbReference>
<dbReference type="AlphaFoldDB" id="A0A2U2P9J7"/>
<accession>A0A2U2P9J7</accession>
<feature type="domain" description="WYL" evidence="1">
    <location>
        <begin position="154"/>
        <end position="223"/>
    </location>
</feature>
<dbReference type="InterPro" id="IPR026881">
    <property type="entry name" value="WYL_dom"/>
</dbReference>
<dbReference type="PANTHER" id="PTHR34580:SF9">
    <property type="entry name" value="SLL5097 PROTEIN"/>
    <property type="match status" value="1"/>
</dbReference>
<proteinExistence type="predicted"/>
<dbReference type="RefSeq" id="WP_109418393.1">
    <property type="nucleotide sequence ID" value="NZ_QEAS01000037.1"/>
</dbReference>
<evidence type="ECO:0000313" key="2">
    <source>
        <dbReference type="EMBL" id="PWG78057.1"/>
    </source>
</evidence>
<name>A0A2U2P9J7_9SPHI</name>
<dbReference type="InterPro" id="IPR051534">
    <property type="entry name" value="CBASS_pafABC_assoc_protein"/>
</dbReference>
<evidence type="ECO:0000259" key="1">
    <source>
        <dbReference type="Pfam" id="PF13280"/>
    </source>
</evidence>
<evidence type="ECO:0000313" key="3">
    <source>
        <dbReference type="Proteomes" id="UP000245647"/>
    </source>
</evidence>
<keyword evidence="3" id="KW-1185">Reference proteome</keyword>
<dbReference type="PANTHER" id="PTHR34580">
    <property type="match status" value="1"/>
</dbReference>
<reference evidence="2 3" key="1">
    <citation type="submission" date="2018-04" db="EMBL/GenBank/DDBJ databases">
        <title>Pedobacter chongqingensis sp. nov., isolated from a rottenly hemp rope.</title>
        <authorList>
            <person name="Cai Y."/>
        </authorList>
    </citation>
    <scope>NUCLEOTIDE SEQUENCE [LARGE SCALE GENOMIC DNA]</scope>
    <source>
        <strain evidence="2 3">FJ4-8</strain>
    </source>
</reference>
<gene>
    <name evidence="2" type="ORF">DDR33_24265</name>
</gene>
<dbReference type="PROSITE" id="PS52050">
    <property type="entry name" value="WYL"/>
    <property type="match status" value="1"/>
</dbReference>
<sequence>MSITKNPLIRYKVLDQCFRNPGKRYFIDDLISECNKVMSELDPSYRGISRRQLLDDISFMESSEGWSVVLVRHRVGRKVFYRYADIKYSINNMPLNAVELNQLRSALSVLNQFKGIPQFDGLDTLLAKIQHSPSGGTKNLKAAFDHNPFLKGNEHLGTLFNALHHRIPLKITYQDFKAAESYQVLLHPYHLKQYNNRWFLFGYNPERAKKDWNMAVDRIIAVEEFDSAFIESDIEDWEEYFEDIVGVTKPEGAEVELIRIEIYGDTAKYIMNKPIHGSQKSKRLMDRPGIEVSLQLIINYEIKQLILSYADSMKVVSPPHFVDSIKRHFNNAVALYL</sequence>
<dbReference type="Pfam" id="PF13280">
    <property type="entry name" value="WYL"/>
    <property type="match status" value="1"/>
</dbReference>